<keyword evidence="2" id="KW-0472">Membrane</keyword>
<name>A0A1L7WVB5_9HELO</name>
<keyword evidence="4" id="KW-1185">Reference proteome</keyword>
<feature type="region of interest" description="Disordered" evidence="1">
    <location>
        <begin position="767"/>
        <end position="805"/>
    </location>
</feature>
<dbReference type="Proteomes" id="UP000184330">
    <property type="component" value="Unassembled WGS sequence"/>
</dbReference>
<feature type="compositionally biased region" description="Basic and acidic residues" evidence="1">
    <location>
        <begin position="776"/>
        <end position="797"/>
    </location>
</feature>
<dbReference type="EMBL" id="FJOG01000008">
    <property type="protein sequence ID" value="CZR56720.1"/>
    <property type="molecule type" value="Genomic_DNA"/>
</dbReference>
<keyword evidence="2" id="KW-0812">Transmembrane</keyword>
<accession>A0A1L7WVB5</accession>
<organism evidence="3 4">
    <name type="scientific">Phialocephala subalpina</name>
    <dbReference type="NCBI Taxonomy" id="576137"/>
    <lineage>
        <taxon>Eukaryota</taxon>
        <taxon>Fungi</taxon>
        <taxon>Dikarya</taxon>
        <taxon>Ascomycota</taxon>
        <taxon>Pezizomycotina</taxon>
        <taxon>Leotiomycetes</taxon>
        <taxon>Helotiales</taxon>
        <taxon>Mollisiaceae</taxon>
        <taxon>Phialocephala</taxon>
        <taxon>Phialocephala fortinii species complex</taxon>
    </lineage>
</organism>
<sequence>MINITVGYVAGFIAAAAFVVRLWIPTILTFILSGVLQDKNTAATWSVAGRALQQSYWPLILRSDTTQNHGVRTKVVIITTLITLMSIVIAVAGVVTPLGLYEALVQEDPKEVTFKYLKDSSPFGYGTPPRSDLPFNRKCWPGPCPFSDTIAIATIDSNGDGKYDFPNGYSISVPSVVSDAFSSGVGNDTTISNYFDLQWRRYVTTEDEIYNNGSKYLIGAFRQMSSMVLNNATEPVEGLVVDTVNGGVGLRNHTVPPGFQHGASWSEELLFIEPETVCVDMNVTLDYTVAPGQNISTTIIDLVLTDRGGFVNLNETYPEANLTDTQANPDLWTRAYKAAWMTNAWTMLYLNITNPHNDTTGEHAFSYLNSEIGKTFPLPIYEQATGTYDSLAMDTTFMYHLNMLGSYGIANSSSPADSGPPPNPFDITSSNFSDISVICAGAGGQDFANITNIFVGCGLMRAIPQRQDSGPSIIYESGSRWSQPLYTCATAAKATIKTVDFTYNGTDGLKSLTVQSVKDKVYPTEDSKPIWGVENTGNAYLISNIDSIWGLVSPTWATSPNISTVRQESLYLPGYGASTSGPLPITTQNLPASEFYATAVGGAYQIGDSSIASTDYSGESNMAMWVRWQGLSKSAQTAALIPNLVFTDYAAAAVVGTKGVLGPGNTADRNLVNIQVTPTVQRIRYHYPFAIPAFIVLLGFLLMTAAAIVTLVFGDSGVAKMRRHLRQSATGRVLTTFLCPEESVLELKEKEWSKRFGKLEIDMSGECPNVGQQVSETRKEASVSEYERESSRERGTENAKFLGGR</sequence>
<dbReference type="OrthoDB" id="3034003at2759"/>
<feature type="transmembrane region" description="Helical" evidence="2">
    <location>
        <begin position="75"/>
        <end position="101"/>
    </location>
</feature>
<keyword evidence="2" id="KW-1133">Transmembrane helix</keyword>
<protein>
    <submittedName>
        <fullName evidence="3">Uncharacterized protein</fullName>
    </submittedName>
</protein>
<proteinExistence type="predicted"/>
<evidence type="ECO:0000313" key="3">
    <source>
        <dbReference type="EMBL" id="CZR56720.1"/>
    </source>
</evidence>
<feature type="transmembrane region" description="Helical" evidence="2">
    <location>
        <begin position="689"/>
        <end position="713"/>
    </location>
</feature>
<dbReference type="STRING" id="576137.A0A1L7WVB5"/>
<evidence type="ECO:0000256" key="1">
    <source>
        <dbReference type="SAM" id="MobiDB-lite"/>
    </source>
</evidence>
<evidence type="ECO:0000256" key="2">
    <source>
        <dbReference type="SAM" id="Phobius"/>
    </source>
</evidence>
<gene>
    <name evidence="3" type="ORF">PAC_06609</name>
</gene>
<dbReference type="AlphaFoldDB" id="A0A1L7WVB5"/>
<feature type="transmembrane region" description="Helical" evidence="2">
    <location>
        <begin position="6"/>
        <end position="24"/>
    </location>
</feature>
<reference evidence="3 4" key="1">
    <citation type="submission" date="2016-03" db="EMBL/GenBank/DDBJ databases">
        <authorList>
            <person name="Ploux O."/>
        </authorList>
    </citation>
    <scope>NUCLEOTIDE SEQUENCE [LARGE SCALE GENOMIC DNA]</scope>
    <source>
        <strain evidence="3 4">UAMH 11012</strain>
    </source>
</reference>
<evidence type="ECO:0000313" key="4">
    <source>
        <dbReference type="Proteomes" id="UP000184330"/>
    </source>
</evidence>